<reference evidence="3" key="1">
    <citation type="submission" date="2020-01" db="EMBL/GenBank/DDBJ databases">
        <authorList>
            <consortium name="DOE Joint Genome Institute"/>
            <person name="Haridas S."/>
            <person name="Albert R."/>
            <person name="Binder M."/>
            <person name="Bloem J."/>
            <person name="Labutti K."/>
            <person name="Salamov A."/>
            <person name="Andreopoulos B."/>
            <person name="Baker S.E."/>
            <person name="Barry K."/>
            <person name="Bills G."/>
            <person name="Bluhm B.H."/>
            <person name="Cannon C."/>
            <person name="Castanera R."/>
            <person name="Culley D.E."/>
            <person name="Daum C."/>
            <person name="Ezra D."/>
            <person name="Gonzalez J.B."/>
            <person name="Henrissat B."/>
            <person name="Kuo A."/>
            <person name="Liang C."/>
            <person name="Lipzen A."/>
            <person name="Lutzoni F."/>
            <person name="Magnuson J."/>
            <person name="Mondo S."/>
            <person name="Nolan M."/>
            <person name="Ohm R."/>
            <person name="Pangilinan J."/>
            <person name="Park H.-J."/>
            <person name="Ramirez L."/>
            <person name="Alfaro M."/>
            <person name="Sun H."/>
            <person name="Tritt A."/>
            <person name="Yoshinaga Y."/>
            <person name="Zwiers L.-H."/>
            <person name="Turgeon B.G."/>
            <person name="Goodwin S.B."/>
            <person name="Spatafora J.W."/>
            <person name="Crous P.W."/>
            <person name="Grigoriev I.V."/>
        </authorList>
    </citation>
    <scope>NUCLEOTIDE SEQUENCE</scope>
    <source>
        <strain evidence="3">CBS 342.82</strain>
    </source>
</reference>
<reference evidence="3" key="2">
    <citation type="submission" date="2020-04" db="EMBL/GenBank/DDBJ databases">
        <authorList>
            <consortium name="NCBI Genome Project"/>
        </authorList>
    </citation>
    <scope>NUCLEOTIDE SEQUENCE</scope>
    <source>
        <strain evidence="3">CBS 342.82</strain>
    </source>
</reference>
<feature type="non-terminal residue" evidence="3">
    <location>
        <position position="1"/>
    </location>
</feature>
<dbReference type="Proteomes" id="UP000504637">
    <property type="component" value="Unplaced"/>
</dbReference>
<dbReference type="AlphaFoldDB" id="A0A6J3LQ76"/>
<evidence type="ECO:0000313" key="2">
    <source>
        <dbReference type="Proteomes" id="UP000504637"/>
    </source>
</evidence>
<reference evidence="3" key="3">
    <citation type="submission" date="2025-08" db="UniProtKB">
        <authorList>
            <consortium name="RefSeq"/>
        </authorList>
    </citation>
    <scope>IDENTIFICATION</scope>
    <source>
        <strain evidence="3">CBS 342.82</strain>
    </source>
</reference>
<proteinExistence type="predicted"/>
<dbReference type="Pfam" id="PF26534">
    <property type="entry name" value="NTF2_7"/>
    <property type="match status" value="1"/>
</dbReference>
<evidence type="ECO:0000313" key="3">
    <source>
        <dbReference type="RefSeq" id="XP_033455097.1"/>
    </source>
</evidence>
<name>A0A6J3LQ76_9PEZI</name>
<accession>A0A6J3LQ76</accession>
<dbReference type="OrthoDB" id="5596743at2759"/>
<keyword evidence="2" id="KW-1185">Reference proteome</keyword>
<dbReference type="GeneID" id="54358165"/>
<evidence type="ECO:0000259" key="1">
    <source>
        <dbReference type="Pfam" id="PF26534"/>
    </source>
</evidence>
<organism evidence="3">
    <name type="scientific">Dissoconium aciculare CBS 342.82</name>
    <dbReference type="NCBI Taxonomy" id="1314786"/>
    <lineage>
        <taxon>Eukaryota</taxon>
        <taxon>Fungi</taxon>
        <taxon>Dikarya</taxon>
        <taxon>Ascomycota</taxon>
        <taxon>Pezizomycotina</taxon>
        <taxon>Dothideomycetes</taxon>
        <taxon>Dothideomycetidae</taxon>
        <taxon>Mycosphaerellales</taxon>
        <taxon>Dissoconiaceae</taxon>
        <taxon>Dissoconium</taxon>
    </lineage>
</organism>
<gene>
    <name evidence="3" type="ORF">K489DRAFT_298998</name>
</gene>
<feature type="domain" description="NTF2-like" evidence="1">
    <location>
        <begin position="5"/>
        <end position="154"/>
    </location>
</feature>
<protein>
    <recommendedName>
        <fullName evidence="1">NTF2-like domain-containing protein</fullName>
    </recommendedName>
</protein>
<dbReference type="RefSeq" id="XP_033455097.1">
    <property type="nucleotide sequence ID" value="XM_033600365.1"/>
</dbReference>
<sequence length="158" mass="17516">PFARCLTQTNAQAGAEIFRQLIQNYTNTLALEALTDDFVDYSSAVNLIRNRGNEGPIKVNGVSFDGRPQFMAAQGSQPQIPFDTLNVFWGCDHVAMRWQTLRSANGQKTERSRIPVVGNAILHTVPDNSNSYGFRIKTLYSEFNAGAWMLNLGTVVTT</sequence>
<dbReference type="InterPro" id="IPR058645">
    <property type="entry name" value="NTF2-like_dom_7"/>
</dbReference>
<feature type="non-terminal residue" evidence="3">
    <location>
        <position position="158"/>
    </location>
</feature>